<evidence type="ECO:0000313" key="2">
    <source>
        <dbReference type="EMBL" id="KZT32531.1"/>
    </source>
</evidence>
<feature type="compositionally biased region" description="Polar residues" evidence="1">
    <location>
        <begin position="56"/>
        <end position="66"/>
    </location>
</feature>
<feature type="compositionally biased region" description="Pro residues" evidence="1">
    <location>
        <begin position="11"/>
        <end position="21"/>
    </location>
</feature>
<reference evidence="2 3" key="1">
    <citation type="journal article" date="2016" name="Mol. Biol. Evol.">
        <title>Comparative Genomics of Early-Diverging Mushroom-Forming Fungi Provides Insights into the Origins of Lignocellulose Decay Capabilities.</title>
        <authorList>
            <person name="Nagy L.G."/>
            <person name="Riley R."/>
            <person name="Tritt A."/>
            <person name="Adam C."/>
            <person name="Daum C."/>
            <person name="Floudas D."/>
            <person name="Sun H."/>
            <person name="Yadav J.S."/>
            <person name="Pangilinan J."/>
            <person name="Larsson K.H."/>
            <person name="Matsuura K."/>
            <person name="Barry K."/>
            <person name="Labutti K."/>
            <person name="Kuo R."/>
            <person name="Ohm R.A."/>
            <person name="Bhattacharya S.S."/>
            <person name="Shirouzu T."/>
            <person name="Yoshinaga Y."/>
            <person name="Martin F.M."/>
            <person name="Grigoriev I.V."/>
            <person name="Hibbett D.S."/>
        </authorList>
    </citation>
    <scope>NUCLEOTIDE SEQUENCE [LARGE SCALE GENOMIC DNA]</scope>
    <source>
        <strain evidence="2 3">HHB10207 ss-3</strain>
    </source>
</reference>
<dbReference type="Proteomes" id="UP000076798">
    <property type="component" value="Unassembled WGS sequence"/>
</dbReference>
<name>A0A165XTK7_9AGAM</name>
<protein>
    <submittedName>
        <fullName evidence="2">Uncharacterized protein</fullName>
    </submittedName>
</protein>
<accession>A0A165XTK7</accession>
<dbReference type="AlphaFoldDB" id="A0A165XTK7"/>
<gene>
    <name evidence="2" type="ORF">SISSUDRAFT_1037675</name>
</gene>
<proteinExistence type="predicted"/>
<feature type="region of interest" description="Disordered" evidence="1">
    <location>
        <begin position="1"/>
        <end position="67"/>
    </location>
</feature>
<feature type="compositionally biased region" description="Pro residues" evidence="1">
    <location>
        <begin position="43"/>
        <end position="53"/>
    </location>
</feature>
<dbReference type="OrthoDB" id="3268696at2759"/>
<organism evidence="2 3">
    <name type="scientific">Sistotremastrum suecicum HHB10207 ss-3</name>
    <dbReference type="NCBI Taxonomy" id="1314776"/>
    <lineage>
        <taxon>Eukaryota</taxon>
        <taxon>Fungi</taxon>
        <taxon>Dikarya</taxon>
        <taxon>Basidiomycota</taxon>
        <taxon>Agaricomycotina</taxon>
        <taxon>Agaricomycetes</taxon>
        <taxon>Sistotremastrales</taxon>
        <taxon>Sistotremastraceae</taxon>
        <taxon>Sistotremastrum</taxon>
    </lineage>
</organism>
<evidence type="ECO:0000256" key="1">
    <source>
        <dbReference type="SAM" id="MobiDB-lite"/>
    </source>
</evidence>
<sequence>MVGSRKRAADSPPPTDAPPPQNKKGRRDRRAERRAERLYPASSPDPTPAPPLPINHSVNGFQPDTAENNEDVDMQAMSLAQDCAIQMDRADVSQVDSVIFPDHSRGCVVHSKNTHYIPPIPSLPGAGVPSSKTSIREFLQPRYIVPGQPWAPFVPVLLLFDQPAFQTLRPLQNWPTEGSFNGTRLRGNLLTSWKQIEDLFQKMSDVFSTHLRSNPGHFPLFGDRDIVPPIKPSVFGYQNAHSEGHQAQTQATLANVAFHVWIGYLTFFFHLFGPNDQPCVDPLWHSLLSTSLVEPAVLAQLRETVVFRPRHPRAGLFLSSRDILDSPALVNFYLSYHLPIYYYWDNELIARVKSPDPTSLLLALEPPESRFPREDALRRNTQSAFFDRFRHVRYSMYRVQALGEKETREINEKQKRYEQDGGCTCFPESKVFEWLSLTPDGPYVLCREIHAHQRESIFQLYHPRHRFYDPRSDRWDLCLGSTNPQTSSMALQRHSLPEHNFLTDLRSIIDTLPASPLGEFHPVSHWDTELGKGLAKAIRPWESPPPYSIFPTSLCSLPNTDAQFVSVLHKRYGLAPGSYPNDDPELESWNRIKVLIGFDRVTKRSPEVQDYRTPFGFVCVMEKPDPPDESPFDFGLPTSPLILQDYTATRRVNLLGNNGEKIQLYAIAFGESSRYLVLHRAVDVLSLYRRNCLSSIEACALSLFRYGVPFSVMIKDKICEGTKIAAAKPYYMFSDHVEPMMVYKRVTGSVSSHNAAMYKAYQEHCRVILSRPHARVALGYGGFIARVAHAIAHGRYWAVQDWGGDERFVLKDDLLTHGERRIISGMIYPSSGYHSIYSYWPPPHLWRKLNCAWDMGFWTPMLEDFYMRQHNEYLNGAPPREMKWWHNWMRTRVKPRGTFRTNTETPAAKFLNGRILQPPRATGSV</sequence>
<dbReference type="EMBL" id="KV428322">
    <property type="protein sequence ID" value="KZT32531.1"/>
    <property type="molecule type" value="Genomic_DNA"/>
</dbReference>
<evidence type="ECO:0000313" key="3">
    <source>
        <dbReference type="Proteomes" id="UP000076798"/>
    </source>
</evidence>
<keyword evidence="3" id="KW-1185">Reference proteome</keyword>